<dbReference type="InterPro" id="IPR014966">
    <property type="entry name" value="FRG-dom"/>
</dbReference>
<protein>
    <submittedName>
        <fullName evidence="2">FRG domain-containing protein</fullName>
    </submittedName>
</protein>
<dbReference type="RefSeq" id="WP_165263012.1">
    <property type="nucleotide sequence ID" value="NZ_JAAKGT010000020.1"/>
</dbReference>
<organism evidence="2">
    <name type="scientific">Caulobacter sp. 602-2</name>
    <dbReference type="NCBI Taxonomy" id="2710887"/>
    <lineage>
        <taxon>Bacteria</taxon>
        <taxon>Pseudomonadati</taxon>
        <taxon>Pseudomonadota</taxon>
        <taxon>Alphaproteobacteria</taxon>
        <taxon>Caulobacterales</taxon>
        <taxon>Caulobacteraceae</taxon>
        <taxon>Caulobacter</taxon>
    </lineage>
</organism>
<evidence type="ECO:0000313" key="2">
    <source>
        <dbReference type="EMBL" id="NGM52579.1"/>
    </source>
</evidence>
<proteinExistence type="predicted"/>
<name>A0A6G4R4E6_9CAUL</name>
<sequence length="259" mass="29210">MAKVLRRPPSAKWLSRWMDFLEWINRHSDSRWIFRGLGDDRFLLQPTVGRVTGYALAQERAVIELFKRRLPEFNGETGFEALDYLALAQHHGLPTRLLDWTTNPLVAAFFAVTAQPGPRKVRLVLDSGRPARATISATPDLKTVPARIVAYRTKSAMSLDPAQDPFALTEVGFYWPRSVTNRITNQGGLFSVHPTPELPWAEPLDDAADIFDVPGEMRSFFRRRLFYLGVDEQRIKGGIDGLGARIAWQYGTKTGLGTL</sequence>
<evidence type="ECO:0000259" key="1">
    <source>
        <dbReference type="SMART" id="SM00901"/>
    </source>
</evidence>
<accession>A0A6G4R4E6</accession>
<dbReference type="SMART" id="SM00901">
    <property type="entry name" value="FRG"/>
    <property type="match status" value="1"/>
</dbReference>
<gene>
    <name evidence="2" type="ORF">G5B46_23455</name>
</gene>
<dbReference type="Pfam" id="PF08867">
    <property type="entry name" value="FRG"/>
    <property type="match status" value="1"/>
</dbReference>
<feature type="domain" description="FRG" evidence="1">
    <location>
        <begin position="28"/>
        <end position="123"/>
    </location>
</feature>
<dbReference type="AlphaFoldDB" id="A0A6G4R4E6"/>
<reference evidence="2" key="1">
    <citation type="submission" date="2020-02" db="EMBL/GenBank/DDBJ databases">
        <authorList>
            <person name="Gao J."/>
            <person name="Sun J."/>
        </authorList>
    </citation>
    <scope>NUCLEOTIDE SEQUENCE</scope>
    <source>
        <strain evidence="2">602-2</strain>
    </source>
</reference>
<comment type="caution">
    <text evidence="2">The sequence shown here is derived from an EMBL/GenBank/DDBJ whole genome shotgun (WGS) entry which is preliminary data.</text>
</comment>
<dbReference type="EMBL" id="JAAKGT010000020">
    <property type="protein sequence ID" value="NGM52579.1"/>
    <property type="molecule type" value="Genomic_DNA"/>
</dbReference>